<dbReference type="AlphaFoldDB" id="A0A3V7Z0Y2"/>
<name>A0A3V7Z0Y2_SALER</name>
<proteinExistence type="predicted"/>
<reference evidence="1" key="1">
    <citation type="submission" date="2018-10" db="EMBL/GenBank/DDBJ databases">
        <authorList>
            <consortium name="PulseNet: The National Subtyping Network for Foodborne Disease Surveillance"/>
            <person name="Tarr C.L."/>
            <person name="Trees E."/>
            <person name="Katz L.S."/>
            <person name="Carleton-Romer H.A."/>
            <person name="Stroika S."/>
            <person name="Kucerova Z."/>
            <person name="Roache K.F."/>
            <person name="Sabol A.L."/>
            <person name="Besser J."/>
            <person name="Gerner-Smidt P."/>
        </authorList>
    </citation>
    <scope>NUCLEOTIDE SEQUENCE [LARGE SCALE GENOMIC DNA]</scope>
    <source>
        <strain evidence="1">PNUSAS052121</strain>
    </source>
</reference>
<sequence length="89" mass="10121">MRLINNYIPPGAGKLMLLKEQLNYSGKQMAELAGVANNNQWRKYTGGEEPRTMNPHMLFFIAAQLSLSQDEIRKVLQKMHDIGADFDDP</sequence>
<comment type="caution">
    <text evidence="1">The sequence shown here is derived from an EMBL/GenBank/DDBJ whole genome shotgun (WGS) entry which is preliminary data.</text>
</comment>
<protein>
    <submittedName>
        <fullName evidence="1">XRE family transcriptional regulator</fullName>
    </submittedName>
</protein>
<dbReference type="Proteomes" id="UP000839526">
    <property type="component" value="Unassembled WGS sequence"/>
</dbReference>
<dbReference type="EMBL" id="RWAH01000051">
    <property type="protein sequence ID" value="MMS79830.1"/>
    <property type="molecule type" value="Genomic_DNA"/>
</dbReference>
<gene>
    <name evidence="1" type="ORF">D9O31_25870</name>
</gene>
<organism evidence="1">
    <name type="scientific">Salmonella enterica</name>
    <name type="common">Salmonella choleraesuis</name>
    <dbReference type="NCBI Taxonomy" id="28901"/>
    <lineage>
        <taxon>Bacteria</taxon>
        <taxon>Pseudomonadati</taxon>
        <taxon>Pseudomonadota</taxon>
        <taxon>Gammaproteobacteria</taxon>
        <taxon>Enterobacterales</taxon>
        <taxon>Enterobacteriaceae</taxon>
        <taxon>Salmonella</taxon>
    </lineage>
</organism>
<evidence type="ECO:0000313" key="1">
    <source>
        <dbReference type="EMBL" id="MMS79830.1"/>
    </source>
</evidence>
<accession>A0A3V7Z0Y2</accession>